<feature type="region of interest" description="Disordered" evidence="1">
    <location>
        <begin position="249"/>
        <end position="285"/>
    </location>
</feature>
<keyword evidence="3" id="KW-1185">Reference proteome</keyword>
<evidence type="ECO:0000313" key="2">
    <source>
        <dbReference type="EMBL" id="KAF6025183.1"/>
    </source>
</evidence>
<dbReference type="EMBL" id="VXIV02002487">
    <property type="protein sequence ID" value="KAF6025183.1"/>
    <property type="molecule type" value="Genomic_DNA"/>
</dbReference>
<sequence>MPQRQPPYTHMSERQPPYTHMPQRQPPYTHMPQRQPPYTHMPQRQPPYTHMPERQPPYTHMPERQPPYTHMSERPPLYAHMPERQLPYRHMSERQIYHQEEQPVFISQQQTPQAQSDRRVNFYCPVANIYMSEQPTTQRYLSALEPTRPAPFSGIQPIVDTRHDNLQRRENYDNLYQMPPHQLYQPEALAEVNPQQRYTRRMLANMGTDLYHMQARPQLQTSAQVVDTLQTLPARQLYQQLPEQHPSVVQIPEPSFRPPTVNQPFGELQDSDSSEEQVPEDSQHY</sequence>
<reference evidence="2" key="1">
    <citation type="submission" date="2020-06" db="EMBL/GenBank/DDBJ databases">
        <title>Draft genome of Bugula neritina, a colonial animal packing powerful symbionts and potential medicines.</title>
        <authorList>
            <person name="Rayko M."/>
        </authorList>
    </citation>
    <scope>NUCLEOTIDE SEQUENCE [LARGE SCALE GENOMIC DNA]</scope>
    <source>
        <strain evidence="2">Kwan_BN1</strain>
    </source>
</reference>
<feature type="compositionally biased region" description="Acidic residues" evidence="1">
    <location>
        <begin position="269"/>
        <end position="279"/>
    </location>
</feature>
<accession>A0A7J7JHB3</accession>
<protein>
    <submittedName>
        <fullName evidence="2">Uncharacterized protein</fullName>
    </submittedName>
</protein>
<dbReference type="Proteomes" id="UP000593567">
    <property type="component" value="Unassembled WGS sequence"/>
</dbReference>
<organism evidence="2 3">
    <name type="scientific">Bugula neritina</name>
    <name type="common">Brown bryozoan</name>
    <name type="synonym">Sertularia neritina</name>
    <dbReference type="NCBI Taxonomy" id="10212"/>
    <lineage>
        <taxon>Eukaryota</taxon>
        <taxon>Metazoa</taxon>
        <taxon>Spiralia</taxon>
        <taxon>Lophotrochozoa</taxon>
        <taxon>Bryozoa</taxon>
        <taxon>Gymnolaemata</taxon>
        <taxon>Cheilostomatida</taxon>
        <taxon>Flustrina</taxon>
        <taxon>Buguloidea</taxon>
        <taxon>Bugulidae</taxon>
        <taxon>Bugula</taxon>
    </lineage>
</organism>
<evidence type="ECO:0000256" key="1">
    <source>
        <dbReference type="SAM" id="MobiDB-lite"/>
    </source>
</evidence>
<dbReference type="AlphaFoldDB" id="A0A7J7JHB3"/>
<evidence type="ECO:0000313" key="3">
    <source>
        <dbReference type="Proteomes" id="UP000593567"/>
    </source>
</evidence>
<name>A0A7J7JHB3_BUGNE</name>
<gene>
    <name evidence="2" type="ORF">EB796_016494</name>
</gene>
<comment type="caution">
    <text evidence="2">The sequence shown here is derived from an EMBL/GenBank/DDBJ whole genome shotgun (WGS) entry which is preliminary data.</text>
</comment>
<proteinExistence type="predicted"/>
<feature type="region of interest" description="Disordered" evidence="1">
    <location>
        <begin position="1"/>
        <end position="75"/>
    </location>
</feature>